<dbReference type="Gene3D" id="3.40.30.10">
    <property type="entry name" value="Glutaredoxin"/>
    <property type="match status" value="1"/>
</dbReference>
<dbReference type="Ensembl" id="ENSPMRT00000006710.1">
    <property type="protein sequence ID" value="ENSPMRP00000006304.1"/>
    <property type="gene ID" value="ENSPMRG00000004260.1"/>
</dbReference>
<dbReference type="AlphaFoldDB" id="A0A670I360"/>
<reference evidence="1" key="2">
    <citation type="submission" date="2025-08" db="UniProtKB">
        <authorList>
            <consortium name="Ensembl"/>
        </authorList>
    </citation>
    <scope>IDENTIFICATION</scope>
</reference>
<dbReference type="GO" id="GO:0005762">
    <property type="term" value="C:mitochondrial large ribosomal subunit"/>
    <property type="evidence" value="ECO:0007669"/>
    <property type="project" value="TreeGrafter"/>
</dbReference>
<proteinExistence type="predicted"/>
<dbReference type="GO" id="GO:0032543">
    <property type="term" value="P:mitochondrial translation"/>
    <property type="evidence" value="ECO:0007669"/>
    <property type="project" value="InterPro"/>
</dbReference>
<reference evidence="1 2" key="1">
    <citation type="journal article" date="2019" name="Proc. Natl. Acad. Sci. U.S.A.">
        <title>Regulatory changes in pterin and carotenoid genes underlie balanced color polymorphisms in the wall lizard.</title>
        <authorList>
            <person name="Andrade P."/>
            <person name="Pinho C."/>
            <person name="Perez I de Lanuza G."/>
            <person name="Afonso S."/>
            <person name="Brejcha J."/>
            <person name="Rubin C.J."/>
            <person name="Wallerman O."/>
            <person name="Pereira P."/>
            <person name="Sabatino S.J."/>
            <person name="Bellati A."/>
            <person name="Pellitteri-Rosa D."/>
            <person name="Bosakova Z."/>
            <person name="Bunikis I."/>
            <person name="Carretero M.A."/>
            <person name="Feiner N."/>
            <person name="Marsik P."/>
            <person name="Pauperio F."/>
            <person name="Salvi D."/>
            <person name="Soler L."/>
            <person name="While G.M."/>
            <person name="Uller T."/>
            <person name="Font E."/>
            <person name="Andersson L."/>
            <person name="Carneiro M."/>
        </authorList>
    </citation>
    <scope>NUCLEOTIDE SEQUENCE</scope>
</reference>
<organism evidence="1 2">
    <name type="scientific">Podarcis muralis</name>
    <name type="common">Wall lizard</name>
    <name type="synonym">Lacerta muralis</name>
    <dbReference type="NCBI Taxonomy" id="64176"/>
    <lineage>
        <taxon>Eukaryota</taxon>
        <taxon>Metazoa</taxon>
        <taxon>Chordata</taxon>
        <taxon>Craniata</taxon>
        <taxon>Vertebrata</taxon>
        <taxon>Euteleostomi</taxon>
        <taxon>Lepidosauria</taxon>
        <taxon>Squamata</taxon>
        <taxon>Bifurcata</taxon>
        <taxon>Unidentata</taxon>
        <taxon>Episquamata</taxon>
        <taxon>Laterata</taxon>
        <taxon>Lacertibaenia</taxon>
        <taxon>Lacertidae</taxon>
        <taxon>Podarcis</taxon>
    </lineage>
</organism>
<reference evidence="1" key="3">
    <citation type="submission" date="2025-09" db="UniProtKB">
        <authorList>
            <consortium name="Ensembl"/>
        </authorList>
    </citation>
    <scope>IDENTIFICATION</scope>
</reference>
<protein>
    <submittedName>
        <fullName evidence="1">Uncharacterized protein</fullName>
    </submittedName>
</protein>
<evidence type="ECO:0000313" key="2">
    <source>
        <dbReference type="Proteomes" id="UP000472272"/>
    </source>
</evidence>
<evidence type="ECO:0000313" key="1">
    <source>
        <dbReference type="Ensembl" id="ENSPMRP00000006304.1"/>
    </source>
</evidence>
<dbReference type="PANTHER" id="PTHR21396">
    <property type="entry name" value="39S RIBOSOMAL PROTEIN L43"/>
    <property type="match status" value="1"/>
</dbReference>
<sequence>MTGRGTPSRFLASVLRNGVGRYVGQLQRLTLTVSRDAESRGASE</sequence>
<dbReference type="InterPro" id="IPR039927">
    <property type="entry name" value="Ribosomal_mL43"/>
</dbReference>
<dbReference type="Proteomes" id="UP000472272">
    <property type="component" value="Chromosome 5"/>
</dbReference>
<keyword evidence="2" id="KW-1185">Reference proteome</keyword>
<dbReference type="GeneTree" id="ENSGT01150000290290"/>
<accession>A0A670I360</accession>
<dbReference type="GO" id="GO:0003735">
    <property type="term" value="F:structural constituent of ribosome"/>
    <property type="evidence" value="ECO:0007669"/>
    <property type="project" value="InterPro"/>
</dbReference>
<dbReference type="PANTHER" id="PTHR21396:SF2">
    <property type="entry name" value="LARGE RIBOSOMAL SUBUNIT PROTEIN ML43"/>
    <property type="match status" value="1"/>
</dbReference>
<name>A0A670I360_PODMU</name>